<evidence type="ECO:0000313" key="6">
    <source>
        <dbReference type="EMBL" id="OBJ40121.1"/>
    </source>
</evidence>
<evidence type="ECO:0000256" key="1">
    <source>
        <dbReference type="ARBA" id="ARBA00022475"/>
    </source>
</evidence>
<organism evidence="6 7">
    <name type="scientific">Mycolicibacterium mucogenicum</name>
    <name type="common">Mycobacterium mucogenicum</name>
    <dbReference type="NCBI Taxonomy" id="56689"/>
    <lineage>
        <taxon>Bacteria</taxon>
        <taxon>Bacillati</taxon>
        <taxon>Actinomycetota</taxon>
        <taxon>Actinomycetes</taxon>
        <taxon>Mycobacteriales</taxon>
        <taxon>Mycobacteriaceae</taxon>
        <taxon>Mycolicibacterium</taxon>
    </lineage>
</organism>
<proteinExistence type="predicted"/>
<keyword evidence="4" id="KW-0564">Palmitate</keyword>
<evidence type="ECO:0000256" key="5">
    <source>
        <dbReference type="ARBA" id="ARBA00023288"/>
    </source>
</evidence>
<dbReference type="Proteomes" id="UP000093898">
    <property type="component" value="Unassembled WGS sequence"/>
</dbReference>
<dbReference type="EMBL" id="LZLC01000162">
    <property type="protein sequence ID" value="OBJ40121.1"/>
    <property type="molecule type" value="Genomic_DNA"/>
</dbReference>
<reference evidence="6 7" key="1">
    <citation type="submission" date="2016-06" db="EMBL/GenBank/DDBJ databases">
        <authorList>
            <person name="Kjaerup R.B."/>
            <person name="Dalgaard T.S."/>
            <person name="Juul-Madsen H.R."/>
        </authorList>
    </citation>
    <scope>NUCLEOTIDE SEQUENCE [LARGE SCALE GENOMIC DNA]</scope>
    <source>
        <strain evidence="6 7">1127319.6</strain>
    </source>
</reference>
<dbReference type="AlphaFoldDB" id="A0A1A3GXM3"/>
<evidence type="ECO:0000313" key="7">
    <source>
        <dbReference type="Proteomes" id="UP000093898"/>
    </source>
</evidence>
<dbReference type="PROSITE" id="PS51257">
    <property type="entry name" value="PROKAR_LIPOPROTEIN"/>
    <property type="match status" value="1"/>
</dbReference>
<keyword evidence="1" id="KW-1003">Cell membrane</keyword>
<evidence type="ECO:0000256" key="4">
    <source>
        <dbReference type="ARBA" id="ARBA00023139"/>
    </source>
</evidence>
<keyword evidence="5" id="KW-0449">Lipoprotein</keyword>
<evidence type="ECO:0000256" key="3">
    <source>
        <dbReference type="ARBA" id="ARBA00023136"/>
    </source>
</evidence>
<keyword evidence="3" id="KW-0472">Membrane</keyword>
<comment type="caution">
    <text evidence="6">The sequence shown here is derived from an EMBL/GenBank/DDBJ whole genome shotgun (WGS) entry which is preliminary data.</text>
</comment>
<dbReference type="GO" id="GO:0016020">
    <property type="term" value="C:membrane"/>
    <property type="evidence" value="ECO:0007669"/>
    <property type="project" value="InterPro"/>
</dbReference>
<sequence>MRAERGGNWFTCDMRVHRPDLVAVLAVLLISACESGTPTVTSIVFDGEPHTINTGTVVCTRQPAGGGLVILAQGKSGQLVRIQLTQVGRIVVQKVGLRDGDATGFVADPQEITGIKVDDTYTVSGRMPPNRGESQWHTFKIQTACPGYQDAHPHDTVPAIGSP</sequence>
<dbReference type="STRING" id="56689.GCA_001291445_00549"/>
<protein>
    <submittedName>
        <fullName evidence="6">Uncharacterized protein</fullName>
    </submittedName>
</protein>
<name>A0A1A3GXM3_MYCMU</name>
<gene>
    <name evidence="6" type="ORF">A5630_25520</name>
</gene>
<dbReference type="InterPro" id="IPR008691">
    <property type="entry name" value="LpqH"/>
</dbReference>
<dbReference type="Pfam" id="PF05481">
    <property type="entry name" value="Myco_19_kDa"/>
    <property type="match status" value="1"/>
</dbReference>
<accession>A0A1A3GXM3</accession>
<keyword evidence="2" id="KW-0732">Signal</keyword>
<evidence type="ECO:0000256" key="2">
    <source>
        <dbReference type="ARBA" id="ARBA00022729"/>
    </source>
</evidence>